<dbReference type="RefSeq" id="YP_009507731.1">
    <property type="nucleotide sequence ID" value="NC_038616.1"/>
</dbReference>
<keyword evidence="9" id="KW-1185">Reference proteome</keyword>
<evidence type="ECO:0000256" key="5">
    <source>
        <dbReference type="ARBA" id="ARBA00022561"/>
    </source>
</evidence>
<keyword evidence="7" id="KW-0946">Virion</keyword>
<accession>A0A097I4H0</accession>
<keyword evidence="6" id="KW-1152">Outer capsid protein</keyword>
<dbReference type="Gene3D" id="3.40.50.150">
    <property type="entry name" value="Vaccinia Virus protein VP39"/>
    <property type="match status" value="1"/>
</dbReference>
<evidence type="ECO:0000256" key="6">
    <source>
        <dbReference type="ARBA" id="ARBA00022770"/>
    </source>
</evidence>
<comment type="subcellular location">
    <subcellularLocation>
        <location evidence="2">Virion</location>
    </subcellularLocation>
</comment>
<evidence type="ECO:0000256" key="3">
    <source>
        <dbReference type="ARBA" id="ARBA00009708"/>
    </source>
</evidence>
<sequence>MPEPRAVLYVTQDLEHLLSDVFLPVWKLNGTETLNDLWLANGKYATDVYAYGVIQWLSYRQMRGHNFILISSKRKIKLSDAIVNADIMITSETVQSGNSKVFETELGHKRIKLRQRFGNILRQYALMSATYLNGCEAESLNVSDPKQHICYGLPEKPPHYDNNYVIDYTIDGATDEKLVSMLDFYIYSADEVFYIGSGDLRTMLSFKKRSPTRFNRIVWYCFDPITPNVSLPNVYTFREIVTSKEQLLRHCKGNNVERCLIWDVSCDRGGLDDSEWEKQRMNEDRLGEEIARDLSSVFAYALIKHRIPQFCERYLCYSSYLFAQPGAPRDMYELRNFIKLKGFIHVERIHLREPWIRRIEVKQAVTLVENCHGRDKGRVLKKRMYEFLHIIPYDGLYSEGTPRADLFYLTNRRNQGAMNAISRIISTSEIATLWVGRRVLVDYDDFTYDRNSAMLKFSTERTRVLDGNGAVLFLIWRYPDVFKKGLSYDPSWAMNFMVAIAEPVPDPPIPDISLCRFLGLRTDSSMLRLNSPNVHKVPDILKNMGLDLSGHLYITLVSNFHLTDMRWWFQMIIYWSSKDKAGKLSDLRKSKGEVIEWKTEMEEKPWHVRNDLIAALSEYKKVSEHVLQIEEWIQYLRTL</sequence>
<reference evidence="8 9" key="1">
    <citation type="journal article" date="2014" name="PLoS ONE">
        <title>Full genome characterization of the culicoides-borne marsupial orbiviruses: wallal virus, mudjinbarry virus and warrego viruses.</title>
        <authorList>
            <person name="Belaganahalli M.N."/>
            <person name="Maan S."/>
            <person name="Maan N.S."/>
            <person name="Pritchard I."/>
            <person name="Kirkland P.D."/>
            <person name="Brownlie J."/>
            <person name="Attoui H."/>
            <person name="Mertens P.P."/>
        </authorList>
    </citation>
    <scope>NUCLEOTIDE SEQUENCE [LARGE SCALE GENOMIC DNA]</scope>
    <source>
        <strain evidence="8">AUS1969/01</strain>
    </source>
</reference>
<evidence type="ECO:0000256" key="7">
    <source>
        <dbReference type="ARBA" id="ARBA00022844"/>
    </source>
</evidence>
<protein>
    <recommendedName>
        <fullName evidence="4">Core protein VP4</fullName>
    </recommendedName>
</protein>
<dbReference type="InterPro" id="IPR007753">
    <property type="entry name" value="Orbi_VP4"/>
</dbReference>
<evidence type="ECO:0000256" key="4">
    <source>
        <dbReference type="ARBA" id="ARBA00021787"/>
    </source>
</evidence>
<evidence type="ECO:0000313" key="9">
    <source>
        <dbReference type="Proteomes" id="UP000154153"/>
    </source>
</evidence>
<keyword evidence="5" id="KW-0167">Capsid protein</keyword>
<dbReference type="InterPro" id="IPR043026">
    <property type="entry name" value="Orbi_VP4_C"/>
</dbReference>
<dbReference type="Proteomes" id="UP000154153">
    <property type="component" value="Genome"/>
</dbReference>
<dbReference type="KEGG" id="vg:37618770"/>
<dbReference type="Pfam" id="PF05059">
    <property type="entry name" value="Orbi_VP4"/>
    <property type="match status" value="1"/>
</dbReference>
<organism evidence="8 9">
    <name type="scientific">Warrego virus</name>
    <dbReference type="NCBI Taxonomy" id="40062"/>
    <lineage>
        <taxon>Viruses</taxon>
        <taxon>Riboviria</taxon>
        <taxon>Orthornavirae</taxon>
        <taxon>Duplornaviricota</taxon>
        <taxon>Resentoviricetes</taxon>
        <taxon>Reovirales</taxon>
        <taxon>Sedoreoviridae</taxon>
        <taxon>Orbivirus</taxon>
        <taxon>Orbivirus gammamitchellense</taxon>
    </lineage>
</organism>
<dbReference type="GO" id="GO:0039624">
    <property type="term" value="C:viral outer capsid"/>
    <property type="evidence" value="ECO:0007669"/>
    <property type="project" value="UniProtKB-KW"/>
</dbReference>
<dbReference type="CDD" id="cd20758">
    <property type="entry name" value="capping_2-OMTase_Orbivirus"/>
    <property type="match status" value="1"/>
</dbReference>
<evidence type="ECO:0000313" key="8">
    <source>
        <dbReference type="EMBL" id="AIT55716.1"/>
    </source>
</evidence>
<name>A0A097I4H0_9REOV</name>
<dbReference type="InterPro" id="IPR029063">
    <property type="entry name" value="SAM-dependent_MTases_sf"/>
</dbReference>
<dbReference type="EMBL" id="KJ495758">
    <property type="protein sequence ID" value="AIT55716.1"/>
    <property type="molecule type" value="Genomic_RNA"/>
</dbReference>
<evidence type="ECO:0000256" key="2">
    <source>
        <dbReference type="ARBA" id="ARBA00004328"/>
    </source>
</evidence>
<comment type="similarity">
    <text evidence="3">Belongs to the orbivirus VP4 family.</text>
</comment>
<proteinExistence type="inferred from homology"/>
<dbReference type="Gene3D" id="1.20.1280.200">
    <property type="entry name" value="Orbivirus VP4 core protein, C-terminal domain"/>
    <property type="match status" value="1"/>
</dbReference>
<evidence type="ECO:0000256" key="1">
    <source>
        <dbReference type="ARBA" id="ARBA00002541"/>
    </source>
</evidence>
<dbReference type="GeneID" id="37618770"/>
<comment type="function">
    <text evidence="1">The VP4 protein is one of the five proteins (with VP1, VP3, VP6 and VP7) which form the inner capsid of the virus.</text>
</comment>
<dbReference type="OrthoDB" id="2636at10239"/>